<dbReference type="RefSeq" id="WP_330088871.1">
    <property type="nucleotide sequence ID" value="NZ_JAUGZK010000014.1"/>
</dbReference>
<proteinExistence type="predicted"/>
<keyword evidence="1" id="KW-1133">Transmembrane helix</keyword>
<sequence>MNICFSISEVNWSLTKDVISIFGTIAVVLIGIYGLSTWKKQLRGTSEYELAKKILVKSHQVAQAIQAVRSPMLFLNKEEVDAGNRLKEEQRIYDERLKNLSSEWAELATLKLEAKIIWSSPAEQAFGDLESLVRKIRSEIWLHFWLKGAYKSGGATVDNNPERVAANDAIVYLISDDDDFSQKIYAAVTKIELYFQCKVRST</sequence>
<keyword evidence="1" id="KW-0472">Membrane</keyword>
<dbReference type="EMBL" id="JAUGZK010000014">
    <property type="protein sequence ID" value="MEE2025557.1"/>
    <property type="molecule type" value="Genomic_DNA"/>
</dbReference>
<organism evidence="2 3">
    <name type="scientific">Alkalimonas mucilaginosa</name>
    <dbReference type="NCBI Taxonomy" id="3057676"/>
    <lineage>
        <taxon>Bacteria</taxon>
        <taxon>Pseudomonadati</taxon>
        <taxon>Pseudomonadota</taxon>
        <taxon>Gammaproteobacteria</taxon>
        <taxon>Alkalimonas</taxon>
    </lineage>
</organism>
<gene>
    <name evidence="2" type="ORF">QWF21_15065</name>
</gene>
<keyword evidence="1" id="KW-0812">Transmembrane</keyword>
<reference evidence="2 3" key="1">
    <citation type="submission" date="2023-06" db="EMBL/GenBank/DDBJ databases">
        <title>Alkalimonas sp., MEB004 an alkaliphilic bacterium isolated from Lonar Lake, India.</title>
        <authorList>
            <person name="Joshi A."/>
            <person name="Thite S."/>
        </authorList>
    </citation>
    <scope>NUCLEOTIDE SEQUENCE [LARGE SCALE GENOMIC DNA]</scope>
    <source>
        <strain evidence="2 3">MEB004</strain>
    </source>
</reference>
<name>A0ABU7JIN1_9GAMM</name>
<protein>
    <submittedName>
        <fullName evidence="2">Uncharacterized protein</fullName>
    </submittedName>
</protein>
<dbReference type="Proteomes" id="UP001339167">
    <property type="component" value="Unassembled WGS sequence"/>
</dbReference>
<evidence type="ECO:0000313" key="3">
    <source>
        <dbReference type="Proteomes" id="UP001339167"/>
    </source>
</evidence>
<feature type="transmembrane region" description="Helical" evidence="1">
    <location>
        <begin position="18"/>
        <end position="36"/>
    </location>
</feature>
<evidence type="ECO:0000313" key="2">
    <source>
        <dbReference type="EMBL" id="MEE2025557.1"/>
    </source>
</evidence>
<evidence type="ECO:0000256" key="1">
    <source>
        <dbReference type="SAM" id="Phobius"/>
    </source>
</evidence>
<comment type="caution">
    <text evidence="2">The sequence shown here is derived from an EMBL/GenBank/DDBJ whole genome shotgun (WGS) entry which is preliminary data.</text>
</comment>
<accession>A0ABU7JIN1</accession>
<keyword evidence="3" id="KW-1185">Reference proteome</keyword>